<name>A0A8S5RT12_9CAUD</name>
<evidence type="ECO:0000313" key="2">
    <source>
        <dbReference type="EMBL" id="DAE92381.1"/>
    </source>
</evidence>
<reference evidence="2" key="1">
    <citation type="journal article" date="2021" name="Proc. Natl. Acad. Sci. U.S.A.">
        <title>A Catalog of Tens of Thousands of Viruses from Human Metagenomes Reveals Hidden Associations with Chronic Diseases.</title>
        <authorList>
            <person name="Tisza M.J."/>
            <person name="Buck C.B."/>
        </authorList>
    </citation>
    <scope>NUCLEOTIDE SEQUENCE</scope>
    <source>
        <strain evidence="2">CtZF426</strain>
    </source>
</reference>
<proteinExistence type="predicted"/>
<sequence>MLGGSNPCSAGRSGTGPVAAEEAAGAAGHGVPDPCDQ</sequence>
<accession>A0A8S5RT12</accession>
<organism evidence="2">
    <name type="scientific">Siphoviridae sp. ctZF426</name>
    <dbReference type="NCBI Taxonomy" id="2827580"/>
    <lineage>
        <taxon>Viruses</taxon>
        <taxon>Duplodnaviria</taxon>
        <taxon>Heunggongvirae</taxon>
        <taxon>Uroviricota</taxon>
        <taxon>Caudoviricetes</taxon>
    </lineage>
</organism>
<dbReference type="EMBL" id="BK057799">
    <property type="protein sequence ID" value="DAE92381.1"/>
    <property type="molecule type" value="Genomic_DNA"/>
</dbReference>
<feature type="region of interest" description="Disordered" evidence="1">
    <location>
        <begin position="1"/>
        <end position="37"/>
    </location>
</feature>
<protein>
    <submittedName>
        <fullName evidence="2">Uncharacterized protein</fullName>
    </submittedName>
</protein>
<evidence type="ECO:0000256" key="1">
    <source>
        <dbReference type="SAM" id="MobiDB-lite"/>
    </source>
</evidence>